<keyword evidence="3" id="KW-0597">Phosphoprotein</keyword>
<gene>
    <name evidence="6" type="ORF">IAB94_01105</name>
</gene>
<dbReference type="SMART" id="SM00448">
    <property type="entry name" value="REC"/>
    <property type="match status" value="1"/>
</dbReference>
<feature type="modified residue" description="4-aspartylphosphate" evidence="3">
    <location>
        <position position="57"/>
    </location>
</feature>
<dbReference type="Gene3D" id="3.40.50.2300">
    <property type="match status" value="1"/>
</dbReference>
<name>A0A9D1E5G1_9FIRM</name>
<dbReference type="InterPro" id="IPR046947">
    <property type="entry name" value="LytR-like"/>
</dbReference>
<dbReference type="Proteomes" id="UP000823913">
    <property type="component" value="Unassembled WGS sequence"/>
</dbReference>
<evidence type="ECO:0000256" key="2">
    <source>
        <dbReference type="ARBA" id="ARBA00024867"/>
    </source>
</evidence>
<comment type="function">
    <text evidence="2">May play the central regulatory role in sporulation. It may be an element of the effector pathway responsible for the activation of sporulation genes in response to nutritional stress. Spo0A may act in concert with spo0H (a sigma factor) to control the expression of some genes that are critical to the sporulation process.</text>
</comment>
<comment type="caution">
    <text evidence="6">The sequence shown here is derived from an EMBL/GenBank/DDBJ whole genome shotgun (WGS) entry which is preliminary data.</text>
</comment>
<feature type="domain" description="Response regulatory" evidence="4">
    <location>
        <begin position="3"/>
        <end position="120"/>
    </location>
</feature>
<dbReference type="GO" id="GO:0003677">
    <property type="term" value="F:DNA binding"/>
    <property type="evidence" value="ECO:0007669"/>
    <property type="project" value="InterPro"/>
</dbReference>
<dbReference type="AlphaFoldDB" id="A0A9D1E5G1"/>
<evidence type="ECO:0000259" key="4">
    <source>
        <dbReference type="PROSITE" id="PS50110"/>
    </source>
</evidence>
<evidence type="ECO:0000259" key="5">
    <source>
        <dbReference type="PROSITE" id="PS50930"/>
    </source>
</evidence>
<accession>A0A9D1E5G1</accession>
<feature type="domain" description="HTH LytTR-type" evidence="5">
    <location>
        <begin position="131"/>
        <end position="229"/>
    </location>
</feature>
<evidence type="ECO:0000256" key="3">
    <source>
        <dbReference type="PROSITE-ProRule" id="PRU00169"/>
    </source>
</evidence>
<reference evidence="6" key="2">
    <citation type="journal article" date="2021" name="PeerJ">
        <title>Extensive microbial diversity within the chicken gut microbiome revealed by metagenomics and culture.</title>
        <authorList>
            <person name="Gilroy R."/>
            <person name="Ravi A."/>
            <person name="Getino M."/>
            <person name="Pursley I."/>
            <person name="Horton D.L."/>
            <person name="Alikhan N.F."/>
            <person name="Baker D."/>
            <person name="Gharbi K."/>
            <person name="Hall N."/>
            <person name="Watson M."/>
            <person name="Adriaenssens E.M."/>
            <person name="Foster-Nyarko E."/>
            <person name="Jarju S."/>
            <person name="Secka A."/>
            <person name="Antonio M."/>
            <person name="Oren A."/>
            <person name="Chaudhuri R.R."/>
            <person name="La Ragione R."/>
            <person name="Hildebrand F."/>
            <person name="Pallen M.J."/>
        </authorList>
    </citation>
    <scope>NUCLEOTIDE SEQUENCE</scope>
    <source>
        <strain evidence="6">ChiW16-3235</strain>
    </source>
</reference>
<dbReference type="Pfam" id="PF00072">
    <property type="entry name" value="Response_reg"/>
    <property type="match status" value="1"/>
</dbReference>
<dbReference type="GO" id="GO:0000156">
    <property type="term" value="F:phosphorelay response regulator activity"/>
    <property type="evidence" value="ECO:0007669"/>
    <property type="project" value="InterPro"/>
</dbReference>
<evidence type="ECO:0000313" key="6">
    <source>
        <dbReference type="EMBL" id="HIR66626.1"/>
    </source>
</evidence>
<dbReference type="SUPFAM" id="SSF52172">
    <property type="entry name" value="CheY-like"/>
    <property type="match status" value="1"/>
</dbReference>
<dbReference type="PANTHER" id="PTHR37299:SF1">
    <property type="entry name" value="STAGE 0 SPORULATION PROTEIN A HOMOLOG"/>
    <property type="match status" value="1"/>
</dbReference>
<protein>
    <recommendedName>
        <fullName evidence="1">Stage 0 sporulation protein A homolog</fullName>
    </recommendedName>
</protein>
<dbReference type="PANTHER" id="PTHR37299">
    <property type="entry name" value="TRANSCRIPTIONAL REGULATOR-RELATED"/>
    <property type="match status" value="1"/>
</dbReference>
<dbReference type="Gene3D" id="2.40.50.1020">
    <property type="entry name" value="LytTr DNA-binding domain"/>
    <property type="match status" value="1"/>
</dbReference>
<proteinExistence type="predicted"/>
<sequence>MYKIAIVENDAQDAEQIELYVKRYEKEAGISAKVSRFEDGELFLLNYKTHFDIVFMDIKLVGLDGLEVARKLRAIDQEIVIVFVTNMAQYAIKGYEVDACDFAVKPVTYADFYIKMRKAVRRVRRGQDDIITFKMMGSVAKISASNIYYVEVIKHDLIYHTVGGEIKSHGTMRDVEEKLKKYSFYRVHHSYLVNLAHVYAVQGDFIVVNGTEIKISRSKKLDFMEKFAKFAEGR</sequence>
<dbReference type="PROSITE" id="PS50110">
    <property type="entry name" value="RESPONSE_REGULATORY"/>
    <property type="match status" value="1"/>
</dbReference>
<dbReference type="EMBL" id="DVHK01000024">
    <property type="protein sequence ID" value="HIR66626.1"/>
    <property type="molecule type" value="Genomic_DNA"/>
</dbReference>
<evidence type="ECO:0000313" key="7">
    <source>
        <dbReference type="Proteomes" id="UP000823913"/>
    </source>
</evidence>
<dbReference type="PROSITE" id="PS50930">
    <property type="entry name" value="HTH_LYTTR"/>
    <property type="match status" value="1"/>
</dbReference>
<dbReference type="SMART" id="SM00850">
    <property type="entry name" value="LytTR"/>
    <property type="match status" value="1"/>
</dbReference>
<dbReference type="InterPro" id="IPR011006">
    <property type="entry name" value="CheY-like_superfamily"/>
</dbReference>
<dbReference type="InterPro" id="IPR001789">
    <property type="entry name" value="Sig_transdc_resp-reg_receiver"/>
</dbReference>
<dbReference type="Pfam" id="PF04397">
    <property type="entry name" value="LytTR"/>
    <property type="match status" value="1"/>
</dbReference>
<reference evidence="6" key="1">
    <citation type="submission" date="2020-10" db="EMBL/GenBank/DDBJ databases">
        <authorList>
            <person name="Gilroy R."/>
        </authorList>
    </citation>
    <scope>NUCLEOTIDE SEQUENCE</scope>
    <source>
        <strain evidence="6">ChiW16-3235</strain>
    </source>
</reference>
<organism evidence="6 7">
    <name type="scientific">Candidatus Coproplasma avicola</name>
    <dbReference type="NCBI Taxonomy" id="2840744"/>
    <lineage>
        <taxon>Bacteria</taxon>
        <taxon>Bacillati</taxon>
        <taxon>Bacillota</taxon>
        <taxon>Clostridia</taxon>
        <taxon>Eubacteriales</taxon>
        <taxon>Candidatus Coproplasma</taxon>
    </lineage>
</organism>
<evidence type="ECO:0000256" key="1">
    <source>
        <dbReference type="ARBA" id="ARBA00018672"/>
    </source>
</evidence>
<dbReference type="InterPro" id="IPR007492">
    <property type="entry name" value="LytTR_DNA-bd_dom"/>
</dbReference>